<proteinExistence type="predicted"/>
<dbReference type="RefSeq" id="WP_154700509.1">
    <property type="nucleotide sequence ID" value="NZ_PGWZ01000091.1"/>
</dbReference>
<accession>A0A7Z1SEK0</accession>
<reference evidence="2 3" key="1">
    <citation type="submission" date="2017-11" db="EMBL/GenBank/DDBJ databases">
        <authorList>
            <person name="Founou R.C."/>
            <person name="Founou L."/>
            <person name="Allam M."/>
            <person name="Ismail A."/>
            <person name="Essack S.Y."/>
        </authorList>
    </citation>
    <scope>NUCLEOTIDE SEQUENCE [LARGE SCALE GENOMIC DNA]</scope>
    <source>
        <strain evidence="2 3">G703N2B1</strain>
    </source>
</reference>
<feature type="domain" description="Large ribosomal subunit protein uL6 alpha-beta" evidence="1">
    <location>
        <begin position="11"/>
        <end position="62"/>
    </location>
</feature>
<organism evidence="2 3">
    <name type="scientific">Staphylococcus aureus</name>
    <dbReference type="NCBI Taxonomy" id="1280"/>
    <lineage>
        <taxon>Bacteria</taxon>
        <taxon>Bacillati</taxon>
        <taxon>Bacillota</taxon>
        <taxon>Bacilli</taxon>
        <taxon>Bacillales</taxon>
        <taxon>Staphylococcaceae</taxon>
        <taxon>Staphylococcus</taxon>
    </lineage>
</organism>
<keyword evidence="2" id="KW-0687">Ribonucleoprotein</keyword>
<feature type="non-terminal residue" evidence="2">
    <location>
        <position position="64"/>
    </location>
</feature>
<gene>
    <name evidence="2" type="primary">rplF</name>
    <name evidence="2" type="ORF">CV021_00475</name>
</gene>
<sequence length="64" mass="7234">MSRVGKKIIDIPSDVTVTFDGSHVTVKGPKGELERTLNERMTFKQEENTVEVVRPSDSKEDRTD</sequence>
<dbReference type="Proteomes" id="UP000238775">
    <property type="component" value="Unassembled WGS sequence"/>
</dbReference>
<dbReference type="GO" id="GO:0005840">
    <property type="term" value="C:ribosome"/>
    <property type="evidence" value="ECO:0007669"/>
    <property type="project" value="UniProtKB-KW"/>
</dbReference>
<dbReference type="SUPFAM" id="SSF56053">
    <property type="entry name" value="Ribosomal protein L6"/>
    <property type="match status" value="1"/>
</dbReference>
<evidence type="ECO:0000313" key="3">
    <source>
        <dbReference type="Proteomes" id="UP000238775"/>
    </source>
</evidence>
<comment type="caution">
    <text evidence="2">The sequence shown here is derived from an EMBL/GenBank/DDBJ whole genome shotgun (WGS) entry which is preliminary data.</text>
</comment>
<dbReference type="AlphaFoldDB" id="A0A7Z1SEK0"/>
<dbReference type="EMBL" id="PGWZ01000091">
    <property type="protein sequence ID" value="PPJ79617.1"/>
    <property type="molecule type" value="Genomic_DNA"/>
</dbReference>
<protein>
    <submittedName>
        <fullName evidence="2">50S ribosomal protein L6</fullName>
    </submittedName>
</protein>
<dbReference type="GO" id="GO:0019843">
    <property type="term" value="F:rRNA binding"/>
    <property type="evidence" value="ECO:0007669"/>
    <property type="project" value="InterPro"/>
</dbReference>
<dbReference type="GO" id="GO:0006412">
    <property type="term" value="P:translation"/>
    <property type="evidence" value="ECO:0007669"/>
    <property type="project" value="InterPro"/>
</dbReference>
<dbReference type="InterPro" id="IPR036789">
    <property type="entry name" value="Ribosomal_uL6-like_a/b-dom_sf"/>
</dbReference>
<name>A0A7Z1SEK0_STAAU</name>
<dbReference type="Pfam" id="PF00347">
    <property type="entry name" value="Ribosomal_L6"/>
    <property type="match status" value="1"/>
</dbReference>
<evidence type="ECO:0000259" key="1">
    <source>
        <dbReference type="Pfam" id="PF00347"/>
    </source>
</evidence>
<dbReference type="InterPro" id="IPR020040">
    <property type="entry name" value="Ribosomal_uL6_a/b-dom"/>
</dbReference>
<dbReference type="GO" id="GO:0003735">
    <property type="term" value="F:structural constituent of ribosome"/>
    <property type="evidence" value="ECO:0007669"/>
    <property type="project" value="InterPro"/>
</dbReference>
<keyword evidence="2" id="KW-0689">Ribosomal protein</keyword>
<dbReference type="Gene3D" id="3.90.930.12">
    <property type="entry name" value="Ribosomal protein L6, alpha-beta domain"/>
    <property type="match status" value="1"/>
</dbReference>
<evidence type="ECO:0000313" key="2">
    <source>
        <dbReference type="EMBL" id="PPJ79617.1"/>
    </source>
</evidence>